<dbReference type="GO" id="GO:0016151">
    <property type="term" value="F:nickel cation binding"/>
    <property type="evidence" value="ECO:0007669"/>
    <property type="project" value="InterPro"/>
</dbReference>
<keyword evidence="2" id="KW-0460">Magnesium</keyword>
<feature type="binding site" evidence="2">
    <location>
        <position position="57"/>
    </location>
    <ligand>
        <name>Ni(2+)</name>
        <dbReference type="ChEBI" id="CHEBI:49786"/>
    </ligand>
</feature>
<feature type="binding site" evidence="2">
    <location>
        <position position="38"/>
    </location>
    <ligand>
        <name>Mg(2+)</name>
        <dbReference type="ChEBI" id="CHEBI:18420"/>
    </ligand>
</feature>
<organism evidence="3 4">
    <name type="scientific">Rhodococcus jostii (strain RHA1)</name>
    <dbReference type="NCBI Taxonomy" id="101510"/>
    <lineage>
        <taxon>Bacteria</taxon>
        <taxon>Bacillati</taxon>
        <taxon>Actinomycetota</taxon>
        <taxon>Actinomycetes</taxon>
        <taxon>Mycobacteriales</taxon>
        <taxon>Nocardiaceae</taxon>
        <taxon>Rhodococcus</taxon>
    </lineage>
</organism>
<keyword evidence="2" id="KW-0408">Iron</keyword>
<feature type="binding site" evidence="2">
    <location>
        <position position="363"/>
    </location>
    <ligand>
        <name>Mg(2+)</name>
        <dbReference type="ChEBI" id="CHEBI:18420"/>
    </ligand>
</feature>
<evidence type="ECO:0000313" key="3">
    <source>
        <dbReference type="EMBL" id="ABG91869.1"/>
    </source>
</evidence>
<accession>Q0SKR7</accession>
<sequence length="422" mass="46840">MVRALARVEGEGRVDVTVREGRAEHVTLDIYEPPRFFESFLRDRHFLEPPDITSRICGICPVAYQVSACNAIEQACGLELDDDVRDLRRLLYCGEWIASHVLHIYFLHAPDFLGLPDSIALARHDREAVERGLSLKKAGNAILDAIGGRPIHPVNVRIGGFHRAPTAAELIPLSDQLRTALDHAVATVRWVSSFDFPDIELDHDLLALHDDSRYAIEDGEIRSSTGLRCTADEFPKHVVEHQVPHSTALHAELDGRRYLTGPLARYSLNSSRLGGVAARTAADAGLGAQCRNPYRSIVVRAVEVVYAVEEALRIIDRYERPPQPFTAGSPIRTVGHGVSEAPRGLLYHRYEVDPAGLIRAATIVPPTSQNQAAIEHDLRRAVDGNLMLADDELTTLCERTIRNYDPCISCATHFLTLTVDRR</sequence>
<gene>
    <name evidence="3" type="ordered locus">RHA1_ro00033</name>
</gene>
<feature type="binding site" evidence="2">
    <location>
        <position position="413"/>
    </location>
    <ligand>
        <name>Mg(2+)</name>
        <dbReference type="ChEBI" id="CHEBI:18420"/>
    </ligand>
</feature>
<dbReference type="KEGG" id="rha:RHA1_ro00033"/>
<dbReference type="InterPro" id="IPR001501">
    <property type="entry name" value="Ni-dep_hyd_lsu"/>
</dbReference>
<keyword evidence="1" id="KW-0560">Oxidoreductase</keyword>
<dbReference type="HOGENOM" id="CLU_044556_0_0_11"/>
<protein>
    <submittedName>
        <fullName evidence="3">Ni-dependent hydrogenase large subunit</fullName>
    </submittedName>
</protein>
<dbReference type="AlphaFoldDB" id="Q0SKR7"/>
<dbReference type="eggNOG" id="COG3259">
    <property type="taxonomic scope" value="Bacteria"/>
</dbReference>
<comment type="cofactor">
    <cofactor evidence="2">
        <name>Fe cation</name>
        <dbReference type="ChEBI" id="CHEBI:24875"/>
    </cofactor>
</comment>
<dbReference type="InterPro" id="IPR018194">
    <property type="entry name" value="Ni-dep_hyd_lsu_Ni_BS"/>
</dbReference>
<feature type="binding site" evidence="2">
    <location>
        <position position="60"/>
    </location>
    <ligand>
        <name>Ni(2+)</name>
        <dbReference type="ChEBI" id="CHEBI:49786"/>
    </ligand>
</feature>
<evidence type="ECO:0000256" key="1">
    <source>
        <dbReference type="ARBA" id="ARBA00023002"/>
    </source>
</evidence>
<feature type="binding site" evidence="2">
    <location>
        <position position="407"/>
    </location>
    <ligand>
        <name>Ni(2+)</name>
        <dbReference type="ChEBI" id="CHEBI:49786"/>
    </ligand>
</feature>
<feature type="binding site" evidence="2">
    <location>
        <position position="60"/>
    </location>
    <ligand>
        <name>Fe cation</name>
        <dbReference type="ChEBI" id="CHEBI:24875"/>
    </ligand>
</feature>
<dbReference type="PROSITE" id="PS00508">
    <property type="entry name" value="NI_HGENASE_L_2"/>
    <property type="match status" value="1"/>
</dbReference>
<dbReference type="PANTHER" id="PTHR43600:SF4">
    <property type="entry name" value="CYTOSOLIC NIFE-HYDROGENASE, ALPHA SUBUNIT"/>
    <property type="match status" value="1"/>
</dbReference>
<dbReference type="SUPFAM" id="SSF56762">
    <property type="entry name" value="HydB/Nqo4-like"/>
    <property type="match status" value="1"/>
</dbReference>
<dbReference type="EMBL" id="CP000431">
    <property type="protein sequence ID" value="ABG91869.1"/>
    <property type="molecule type" value="Genomic_DNA"/>
</dbReference>
<dbReference type="Proteomes" id="UP000008710">
    <property type="component" value="Chromosome"/>
</dbReference>
<feature type="binding site" evidence="2">
    <location>
        <position position="410"/>
    </location>
    <ligand>
        <name>Fe cation</name>
        <dbReference type="ChEBI" id="CHEBI:24875"/>
    </ligand>
</feature>
<reference evidence="4" key="1">
    <citation type="journal article" date="2006" name="Proc. Natl. Acad. Sci. U.S.A.">
        <title>The complete genome of Rhodococcus sp. RHA1 provides insights into a catabolic powerhouse.</title>
        <authorList>
            <person name="McLeod M.P."/>
            <person name="Warren R.L."/>
            <person name="Hsiao W.W.L."/>
            <person name="Araki N."/>
            <person name="Myhre M."/>
            <person name="Fernandes C."/>
            <person name="Miyazawa D."/>
            <person name="Wong W."/>
            <person name="Lillquist A.L."/>
            <person name="Wang D."/>
            <person name="Dosanjh M."/>
            <person name="Hara H."/>
            <person name="Petrescu A."/>
            <person name="Morin R.D."/>
            <person name="Yang G."/>
            <person name="Stott J.M."/>
            <person name="Schein J.E."/>
            <person name="Shin H."/>
            <person name="Smailus D."/>
            <person name="Siddiqui A.S."/>
            <person name="Marra M.A."/>
            <person name="Jones S.J.M."/>
            <person name="Holt R."/>
            <person name="Brinkman F.S.L."/>
            <person name="Miyauchi K."/>
            <person name="Fukuda M."/>
            <person name="Davies J.E."/>
            <person name="Mohn W.W."/>
            <person name="Eltis L.D."/>
        </authorList>
    </citation>
    <scope>NUCLEOTIDE SEQUENCE [LARGE SCALE GENOMIC DNA]</scope>
    <source>
        <strain evidence="4">RHA1</strain>
    </source>
</reference>
<dbReference type="PANTHER" id="PTHR43600">
    <property type="entry name" value="COENZYME F420 HYDROGENASE, SUBUNIT ALPHA"/>
    <property type="match status" value="1"/>
</dbReference>
<proteinExistence type="predicted"/>
<dbReference type="GO" id="GO:0008901">
    <property type="term" value="F:ferredoxin hydrogenase activity"/>
    <property type="evidence" value="ECO:0007669"/>
    <property type="project" value="InterPro"/>
</dbReference>
<dbReference type="InterPro" id="IPR029014">
    <property type="entry name" value="NiFe-Hase_large"/>
</dbReference>
<comment type="cofactor">
    <cofactor evidence="2">
        <name>Ni(2+)</name>
        <dbReference type="ChEBI" id="CHEBI:49786"/>
    </cofactor>
</comment>
<name>Q0SKR7_RHOJR</name>
<dbReference type="Pfam" id="PF00374">
    <property type="entry name" value="NiFeSe_Hases"/>
    <property type="match status" value="2"/>
</dbReference>
<evidence type="ECO:0000313" key="4">
    <source>
        <dbReference type="Proteomes" id="UP000008710"/>
    </source>
</evidence>
<keyword evidence="2" id="KW-0479">Metal-binding</keyword>
<dbReference type="Gene3D" id="1.10.645.10">
    <property type="entry name" value="Cytochrome-c3 Hydrogenase, chain B"/>
    <property type="match status" value="1"/>
</dbReference>
<evidence type="ECO:0000256" key="2">
    <source>
        <dbReference type="PIRSR" id="PIRSR601501-1"/>
    </source>
</evidence>
<keyword evidence="2" id="KW-0533">Nickel</keyword>